<sequence>MKKCFLRNFYFIFLKKYIEKSEKITYNEVRKEMRRYTLC</sequence>
<reference evidence="1 2" key="1">
    <citation type="submission" date="2012-07" db="EMBL/GenBank/DDBJ databases">
        <authorList>
            <person name="Durkin A.S."/>
            <person name="McCorrison J."/>
            <person name="Torralba M."/>
            <person name="Gillis M."/>
            <person name="Methe B."/>
            <person name="Sutton G."/>
            <person name="Nelson K.E."/>
        </authorList>
    </citation>
    <scope>NUCLEOTIDE SEQUENCE [LARGE SCALE GENOMIC DNA]</scope>
    <source>
        <strain evidence="1 2">Fnf 1007</strain>
    </source>
</reference>
<protein>
    <submittedName>
        <fullName evidence="1">Uncharacterized protein</fullName>
    </submittedName>
</protein>
<comment type="caution">
    <text evidence="1">The sequence shown here is derived from an EMBL/GenBank/DDBJ whole genome shotgun (WGS) entry which is preliminary data.</text>
</comment>
<dbReference type="AlphaFoldDB" id="A0AAN4ATF8"/>
<name>A0AAN4ATF8_9FUSO</name>
<organism evidence="1 2">
    <name type="scientific">Fusobacterium necrophorum subsp. funduliforme Fnf 1007</name>
    <dbReference type="NCBI Taxonomy" id="1161424"/>
    <lineage>
        <taxon>Bacteria</taxon>
        <taxon>Fusobacteriati</taxon>
        <taxon>Fusobacteriota</taxon>
        <taxon>Fusobacteriia</taxon>
        <taxon>Fusobacteriales</taxon>
        <taxon>Fusobacteriaceae</taxon>
        <taxon>Fusobacterium</taxon>
    </lineage>
</organism>
<dbReference type="EMBL" id="ALKK01000030">
    <property type="protein sequence ID" value="EJU18315.1"/>
    <property type="molecule type" value="Genomic_DNA"/>
</dbReference>
<gene>
    <name evidence="1" type="ORF">HMPREF1127_2010</name>
</gene>
<proteinExistence type="predicted"/>
<accession>A0AAN4ATF8</accession>
<dbReference type="Proteomes" id="UP000003120">
    <property type="component" value="Unassembled WGS sequence"/>
</dbReference>
<evidence type="ECO:0000313" key="2">
    <source>
        <dbReference type="Proteomes" id="UP000003120"/>
    </source>
</evidence>
<evidence type="ECO:0000313" key="1">
    <source>
        <dbReference type="EMBL" id="EJU18315.1"/>
    </source>
</evidence>